<dbReference type="EMBL" id="PQFF01000158">
    <property type="protein sequence ID" value="RHZ78068.1"/>
    <property type="molecule type" value="Genomic_DNA"/>
</dbReference>
<keyword evidence="5" id="KW-1185">Reference proteome</keyword>
<evidence type="ECO:0000313" key="3">
    <source>
        <dbReference type="EMBL" id="RHZ78068.1"/>
    </source>
</evidence>
<evidence type="ECO:0000256" key="1">
    <source>
        <dbReference type="SAM" id="Phobius"/>
    </source>
</evidence>
<keyword evidence="1" id="KW-1133">Transmembrane helix</keyword>
<reference evidence="3 5" key="1">
    <citation type="submission" date="2018-08" db="EMBL/GenBank/DDBJ databases">
        <title>Genome and evolution of the arbuscular mycorrhizal fungus Diversispora epigaea (formerly Glomus versiforme) and its bacterial endosymbionts.</title>
        <authorList>
            <person name="Sun X."/>
            <person name="Fei Z."/>
            <person name="Harrison M."/>
        </authorList>
    </citation>
    <scope>NUCLEOTIDE SEQUENCE [LARGE SCALE GENOMIC DNA]</scope>
    <source>
        <strain evidence="3 5">IT104</strain>
    </source>
</reference>
<organism evidence="3 5">
    <name type="scientific">Diversispora epigaea</name>
    <dbReference type="NCBI Taxonomy" id="1348612"/>
    <lineage>
        <taxon>Eukaryota</taxon>
        <taxon>Fungi</taxon>
        <taxon>Fungi incertae sedis</taxon>
        <taxon>Mucoromycota</taxon>
        <taxon>Glomeromycotina</taxon>
        <taxon>Glomeromycetes</taxon>
        <taxon>Diversisporales</taxon>
        <taxon>Diversisporaceae</taxon>
        <taxon>Diversispora</taxon>
    </lineage>
</organism>
<comment type="caution">
    <text evidence="3">The sequence shown here is derived from an EMBL/GenBank/DDBJ whole genome shotgun (WGS) entry which is preliminary data.</text>
</comment>
<feature type="chain" id="PRO_5036334771" description="Mid2 domain-containing protein" evidence="2">
    <location>
        <begin position="26"/>
        <end position="210"/>
    </location>
</feature>
<protein>
    <recommendedName>
        <fullName evidence="6">Mid2 domain-containing protein</fullName>
    </recommendedName>
</protein>
<name>A0A397IUP1_9GLOM</name>
<dbReference type="EMBL" id="PQFF01000158">
    <property type="protein sequence ID" value="RHZ78069.1"/>
    <property type="molecule type" value="Genomic_DNA"/>
</dbReference>
<evidence type="ECO:0008006" key="6">
    <source>
        <dbReference type="Google" id="ProtNLM"/>
    </source>
</evidence>
<gene>
    <name evidence="4" type="ORF">Glove_168g202</name>
    <name evidence="3" type="ORF">Glove_168g204</name>
</gene>
<evidence type="ECO:0000313" key="4">
    <source>
        <dbReference type="EMBL" id="RHZ78069.1"/>
    </source>
</evidence>
<keyword evidence="1" id="KW-0472">Membrane</keyword>
<feature type="transmembrane region" description="Helical" evidence="1">
    <location>
        <begin position="174"/>
        <end position="195"/>
    </location>
</feature>
<keyword evidence="1" id="KW-0812">Transmembrane</keyword>
<sequence length="210" mass="23368">MSIYFIKYFTLLLIIVLFLLTSTETITITITTDTQLNIPSETTTTNFLTCTSCKVDTSMNTINGYTYKYTDTYLESESIFTTFTDTVISYKTTAFFSTITKIFRGYTTTYITTVNSLASPTERYVLPSTIVVVKKVTAAILFVSTTAKPTATVTVNHNVTVTPADNDPRFLKPFMIGFGTGTIGVVVICITIFVFSKRRNNNILRIAGSR</sequence>
<feature type="signal peptide" evidence="2">
    <location>
        <begin position="1"/>
        <end position="25"/>
    </location>
</feature>
<dbReference type="AlphaFoldDB" id="A0A397IUP1"/>
<evidence type="ECO:0000313" key="5">
    <source>
        <dbReference type="Proteomes" id="UP000266861"/>
    </source>
</evidence>
<accession>A0A397IUP1</accession>
<evidence type="ECO:0000256" key="2">
    <source>
        <dbReference type="SAM" id="SignalP"/>
    </source>
</evidence>
<dbReference type="Proteomes" id="UP000266861">
    <property type="component" value="Unassembled WGS sequence"/>
</dbReference>
<keyword evidence="2" id="KW-0732">Signal</keyword>
<proteinExistence type="predicted"/>